<dbReference type="InterPro" id="IPR043504">
    <property type="entry name" value="Peptidase_S1_PA_chymotrypsin"/>
</dbReference>
<evidence type="ECO:0000256" key="5">
    <source>
        <dbReference type="RuleBase" id="RU363034"/>
    </source>
</evidence>
<dbReference type="OMA" id="NDEPHTR"/>
<dbReference type="PANTHER" id="PTHR24252">
    <property type="entry name" value="ACROSIN-RELATED"/>
    <property type="match status" value="1"/>
</dbReference>
<keyword evidence="9" id="KW-1185">Reference proteome</keyword>
<evidence type="ECO:0000256" key="2">
    <source>
        <dbReference type="ARBA" id="ARBA00022801"/>
    </source>
</evidence>
<dbReference type="FunFam" id="2.40.10.10:FF:000006">
    <property type="entry name" value="Serine proteinase stubble"/>
    <property type="match status" value="1"/>
</dbReference>
<keyword evidence="3 5" id="KW-0720">Serine protease</keyword>
<reference evidence="8 9" key="1">
    <citation type="journal article" date="2016" name="Genome Biol. Evol.">
        <title>Gene Family Evolution Reflects Adaptation to Soil Environmental Stressors in the Genome of the Collembolan Orchesella cincta.</title>
        <authorList>
            <person name="Faddeeva-Vakhrusheva A."/>
            <person name="Derks M.F."/>
            <person name="Anvar S.Y."/>
            <person name="Agamennone V."/>
            <person name="Suring W."/>
            <person name="Smit S."/>
            <person name="van Straalen N.M."/>
            <person name="Roelofs D."/>
        </authorList>
    </citation>
    <scope>NUCLEOTIDE SEQUENCE [LARGE SCALE GENOMIC DNA]</scope>
    <source>
        <tissue evidence="8">Mixed pool</tissue>
    </source>
</reference>
<dbReference type="AlphaFoldDB" id="A0A1D2MGL5"/>
<feature type="region of interest" description="Disordered" evidence="6">
    <location>
        <begin position="18"/>
        <end position="145"/>
    </location>
</feature>
<dbReference type="InterPro" id="IPR033116">
    <property type="entry name" value="TRYPSIN_SER"/>
</dbReference>
<dbReference type="GO" id="GO:0006508">
    <property type="term" value="P:proteolysis"/>
    <property type="evidence" value="ECO:0007669"/>
    <property type="project" value="UniProtKB-KW"/>
</dbReference>
<name>A0A1D2MGL5_ORCCI</name>
<feature type="compositionally biased region" description="Acidic residues" evidence="6">
    <location>
        <begin position="37"/>
        <end position="49"/>
    </location>
</feature>
<dbReference type="InterPro" id="IPR009003">
    <property type="entry name" value="Peptidase_S1_PA"/>
</dbReference>
<evidence type="ECO:0000256" key="1">
    <source>
        <dbReference type="ARBA" id="ARBA00022670"/>
    </source>
</evidence>
<dbReference type="Pfam" id="PF00089">
    <property type="entry name" value="Trypsin"/>
    <property type="match status" value="1"/>
</dbReference>
<keyword evidence="4" id="KW-1015">Disulfide bond</keyword>
<gene>
    <name evidence="8" type="ORF">Ocin01_14534</name>
</gene>
<dbReference type="Proteomes" id="UP000094527">
    <property type="component" value="Unassembled WGS sequence"/>
</dbReference>
<keyword evidence="1 5" id="KW-0645">Protease</keyword>
<dbReference type="CDD" id="cd00190">
    <property type="entry name" value="Tryp_SPc"/>
    <property type="match status" value="1"/>
</dbReference>
<dbReference type="InterPro" id="IPR001314">
    <property type="entry name" value="Peptidase_S1A"/>
</dbReference>
<evidence type="ECO:0000313" key="8">
    <source>
        <dbReference type="EMBL" id="ODM92147.1"/>
    </source>
</evidence>
<accession>A0A1D2MGL5</accession>
<comment type="caution">
    <text evidence="8">The sequence shown here is derived from an EMBL/GenBank/DDBJ whole genome shotgun (WGS) entry which is preliminary data.</text>
</comment>
<dbReference type="SUPFAM" id="SSF50494">
    <property type="entry name" value="Trypsin-like serine proteases"/>
    <property type="match status" value="1"/>
</dbReference>
<dbReference type="SMART" id="SM00020">
    <property type="entry name" value="Tryp_SPc"/>
    <property type="match status" value="1"/>
</dbReference>
<dbReference type="OrthoDB" id="5918597at2759"/>
<dbReference type="InterPro" id="IPR018114">
    <property type="entry name" value="TRYPSIN_HIS"/>
</dbReference>
<dbReference type="PROSITE" id="PS50240">
    <property type="entry name" value="TRYPSIN_DOM"/>
    <property type="match status" value="1"/>
</dbReference>
<feature type="compositionally biased region" description="Polar residues" evidence="6">
    <location>
        <begin position="299"/>
        <end position="308"/>
    </location>
</feature>
<dbReference type="GO" id="GO:0004252">
    <property type="term" value="F:serine-type endopeptidase activity"/>
    <property type="evidence" value="ECO:0007669"/>
    <property type="project" value="InterPro"/>
</dbReference>
<sequence>MFATCVQLMPTHAQRIFGIDIDPDPFGLRRPSKEESSQDDYEPEDDDNDEPHTRPSLIPGIPLPDLSLFRSKGGSERGRGRGEHESRRNDRGRGRHKGRGKENGQANNTQAESEEEYPPRESRGKNDRQQRGRGPNTAVGPCGPDNRFCNGEDYIKELKLTWSPRVHNGTGIYLRDPNAPGGKRFVPVGIEQPNEKYATCETPNKQRGYCRHLEHCVLDEFRDNFIKFLEYRCDIPRQNFVGVCCPDTEPENEPRGPNNGGFPFLPPRREPGFQVPTQPFGPRSRTTTRRPQREPSSPNRPSQDNRNCGVNERITSRIVGGRIADPKAWPWMAALLKKSEAVDYRNGQYCGGVLISEFHVLTASHCVDGFDIHNLAVRIGEYDFARNNDSGPRPQDIDVADVFVHENYNRYSYKNDIAVIKLAKSAYFDKRIRSICLPSPDLSDEDLVNKPAIVTGFGTIYYGGPVSDKLMEITVPIWNLTECQAAYTQPVEPTNLCAGVRQGSRDSCQGDSGGPLQLQLRGRWTTVGVVSWGIRCAEPGYPGVYSKVSKFIGWIETQMRRN</sequence>
<evidence type="ECO:0000256" key="4">
    <source>
        <dbReference type="ARBA" id="ARBA00023157"/>
    </source>
</evidence>
<proteinExistence type="predicted"/>
<feature type="compositionally biased region" description="Basic and acidic residues" evidence="6">
    <location>
        <begin position="73"/>
        <end position="92"/>
    </location>
</feature>
<dbReference type="PANTHER" id="PTHR24252:SF7">
    <property type="entry name" value="HYALIN"/>
    <property type="match status" value="1"/>
</dbReference>
<dbReference type="STRING" id="48709.A0A1D2MGL5"/>
<dbReference type="PRINTS" id="PR00722">
    <property type="entry name" value="CHYMOTRYPSIN"/>
</dbReference>
<feature type="domain" description="Peptidase S1" evidence="7">
    <location>
        <begin position="318"/>
        <end position="560"/>
    </location>
</feature>
<organism evidence="8 9">
    <name type="scientific">Orchesella cincta</name>
    <name type="common">Springtail</name>
    <name type="synonym">Podura cincta</name>
    <dbReference type="NCBI Taxonomy" id="48709"/>
    <lineage>
        <taxon>Eukaryota</taxon>
        <taxon>Metazoa</taxon>
        <taxon>Ecdysozoa</taxon>
        <taxon>Arthropoda</taxon>
        <taxon>Hexapoda</taxon>
        <taxon>Collembola</taxon>
        <taxon>Entomobryomorpha</taxon>
        <taxon>Entomobryoidea</taxon>
        <taxon>Orchesellidae</taxon>
        <taxon>Orchesellinae</taxon>
        <taxon>Orchesella</taxon>
    </lineage>
</organism>
<evidence type="ECO:0000259" key="7">
    <source>
        <dbReference type="PROSITE" id="PS50240"/>
    </source>
</evidence>
<feature type="compositionally biased region" description="Basic and acidic residues" evidence="6">
    <location>
        <begin position="117"/>
        <end position="130"/>
    </location>
</feature>
<evidence type="ECO:0000313" key="9">
    <source>
        <dbReference type="Proteomes" id="UP000094527"/>
    </source>
</evidence>
<keyword evidence="2 5" id="KW-0378">Hydrolase</keyword>
<dbReference type="Gene3D" id="2.40.10.10">
    <property type="entry name" value="Trypsin-like serine proteases"/>
    <property type="match status" value="1"/>
</dbReference>
<protein>
    <submittedName>
        <fullName evidence="8">Proclotting enzyme</fullName>
    </submittedName>
</protein>
<dbReference type="PROSITE" id="PS00134">
    <property type="entry name" value="TRYPSIN_HIS"/>
    <property type="match status" value="1"/>
</dbReference>
<evidence type="ECO:0000256" key="3">
    <source>
        <dbReference type="ARBA" id="ARBA00022825"/>
    </source>
</evidence>
<dbReference type="InterPro" id="IPR001254">
    <property type="entry name" value="Trypsin_dom"/>
</dbReference>
<dbReference type="EMBL" id="LJIJ01001316">
    <property type="protein sequence ID" value="ODM92147.1"/>
    <property type="molecule type" value="Genomic_DNA"/>
</dbReference>
<evidence type="ECO:0000256" key="6">
    <source>
        <dbReference type="SAM" id="MobiDB-lite"/>
    </source>
</evidence>
<dbReference type="PROSITE" id="PS00135">
    <property type="entry name" value="TRYPSIN_SER"/>
    <property type="match status" value="1"/>
</dbReference>
<feature type="region of interest" description="Disordered" evidence="6">
    <location>
        <begin position="248"/>
        <end position="311"/>
    </location>
</feature>